<keyword evidence="2" id="KW-1133">Transmembrane helix</keyword>
<keyword evidence="4" id="KW-1185">Reference proteome</keyword>
<sequence>MVAKTNNEIQPSPNKPDPECPRMQGQKPEGMQRRTRHIVGPGYLLIQKKTWKKLALGITGAMAFSTLSMYVSSQYLEQRRKIESEIYDQGECGVSSCSQIIFVFECHAYINLHFLFSDSSKAFVGIQIEIQVLLPNKAIVIPSQTLPSHITMPKVKELPLLLQFIEYHVCNVSCPRQSFW</sequence>
<reference evidence="3 4" key="1">
    <citation type="journal article" date="2023" name="Proc. Natl. Acad. Sci. U.S.A.">
        <title>A global phylogenomic analysis of the shiitake genus Lentinula.</title>
        <authorList>
            <person name="Sierra-Patev S."/>
            <person name="Min B."/>
            <person name="Naranjo-Ortiz M."/>
            <person name="Looney B."/>
            <person name="Konkel Z."/>
            <person name="Slot J.C."/>
            <person name="Sakamoto Y."/>
            <person name="Steenwyk J.L."/>
            <person name="Rokas A."/>
            <person name="Carro J."/>
            <person name="Camarero S."/>
            <person name="Ferreira P."/>
            <person name="Molpeceres G."/>
            <person name="Ruiz-Duenas F.J."/>
            <person name="Serrano A."/>
            <person name="Henrissat B."/>
            <person name="Drula E."/>
            <person name="Hughes K.W."/>
            <person name="Mata J.L."/>
            <person name="Ishikawa N.K."/>
            <person name="Vargas-Isla R."/>
            <person name="Ushijima S."/>
            <person name="Smith C.A."/>
            <person name="Donoghue J."/>
            <person name="Ahrendt S."/>
            <person name="Andreopoulos W."/>
            <person name="He G."/>
            <person name="LaButti K."/>
            <person name="Lipzen A."/>
            <person name="Ng V."/>
            <person name="Riley R."/>
            <person name="Sandor L."/>
            <person name="Barry K."/>
            <person name="Martinez A.T."/>
            <person name="Xiao Y."/>
            <person name="Gibbons J.G."/>
            <person name="Terashima K."/>
            <person name="Grigoriev I.V."/>
            <person name="Hibbett D."/>
        </authorList>
    </citation>
    <scope>NUCLEOTIDE SEQUENCE [LARGE SCALE GENOMIC DNA]</scope>
    <source>
        <strain evidence="3 4">TFB7810</strain>
    </source>
</reference>
<feature type="transmembrane region" description="Helical" evidence="2">
    <location>
        <begin position="54"/>
        <end position="71"/>
    </location>
</feature>
<proteinExistence type="predicted"/>
<keyword evidence="2" id="KW-0812">Transmembrane</keyword>
<evidence type="ECO:0000256" key="1">
    <source>
        <dbReference type="SAM" id="MobiDB-lite"/>
    </source>
</evidence>
<dbReference type="Proteomes" id="UP001142393">
    <property type="component" value="Unassembled WGS sequence"/>
</dbReference>
<evidence type="ECO:0000256" key="2">
    <source>
        <dbReference type="SAM" id="Phobius"/>
    </source>
</evidence>
<name>A0A9W8TVP3_9AGAR</name>
<dbReference type="AlphaFoldDB" id="A0A9W8TVP3"/>
<organism evidence="3 4">
    <name type="scientific">Lentinula detonsa</name>
    <dbReference type="NCBI Taxonomy" id="2804962"/>
    <lineage>
        <taxon>Eukaryota</taxon>
        <taxon>Fungi</taxon>
        <taxon>Dikarya</taxon>
        <taxon>Basidiomycota</taxon>
        <taxon>Agaricomycotina</taxon>
        <taxon>Agaricomycetes</taxon>
        <taxon>Agaricomycetidae</taxon>
        <taxon>Agaricales</taxon>
        <taxon>Marasmiineae</taxon>
        <taxon>Omphalotaceae</taxon>
        <taxon>Lentinula</taxon>
    </lineage>
</organism>
<feature type="compositionally biased region" description="Polar residues" evidence="1">
    <location>
        <begin position="1"/>
        <end position="12"/>
    </location>
</feature>
<dbReference type="EMBL" id="JANVFU010000010">
    <property type="protein sequence ID" value="KAJ3742413.1"/>
    <property type="molecule type" value="Genomic_DNA"/>
</dbReference>
<keyword evidence="2" id="KW-0472">Membrane</keyword>
<feature type="region of interest" description="Disordered" evidence="1">
    <location>
        <begin position="1"/>
        <end position="33"/>
    </location>
</feature>
<protein>
    <submittedName>
        <fullName evidence="3">Uncharacterized protein</fullName>
    </submittedName>
</protein>
<accession>A0A9W8TVP3</accession>
<evidence type="ECO:0000313" key="3">
    <source>
        <dbReference type="EMBL" id="KAJ3742413.1"/>
    </source>
</evidence>
<gene>
    <name evidence="3" type="ORF">DFH05DRAFT_1500684</name>
</gene>
<comment type="caution">
    <text evidence="3">The sequence shown here is derived from an EMBL/GenBank/DDBJ whole genome shotgun (WGS) entry which is preliminary data.</text>
</comment>
<evidence type="ECO:0000313" key="4">
    <source>
        <dbReference type="Proteomes" id="UP001142393"/>
    </source>
</evidence>